<comment type="caution">
    <text evidence="1">The sequence shown here is derived from an EMBL/GenBank/DDBJ whole genome shotgun (WGS) entry which is preliminary data.</text>
</comment>
<gene>
    <name evidence="1" type="ORF">EVAR_14913_1</name>
</gene>
<organism evidence="1 2">
    <name type="scientific">Eumeta variegata</name>
    <name type="common">Bagworm moth</name>
    <name type="synonym">Eumeta japonica</name>
    <dbReference type="NCBI Taxonomy" id="151549"/>
    <lineage>
        <taxon>Eukaryota</taxon>
        <taxon>Metazoa</taxon>
        <taxon>Ecdysozoa</taxon>
        <taxon>Arthropoda</taxon>
        <taxon>Hexapoda</taxon>
        <taxon>Insecta</taxon>
        <taxon>Pterygota</taxon>
        <taxon>Neoptera</taxon>
        <taxon>Endopterygota</taxon>
        <taxon>Lepidoptera</taxon>
        <taxon>Glossata</taxon>
        <taxon>Ditrysia</taxon>
        <taxon>Tineoidea</taxon>
        <taxon>Psychidae</taxon>
        <taxon>Oiketicinae</taxon>
        <taxon>Eumeta</taxon>
    </lineage>
</organism>
<name>A0A4C1XQ67_EUMVA</name>
<proteinExistence type="predicted"/>
<keyword evidence="2" id="KW-1185">Reference proteome</keyword>
<protein>
    <submittedName>
        <fullName evidence="1">Uncharacterized protein</fullName>
    </submittedName>
</protein>
<evidence type="ECO:0000313" key="1">
    <source>
        <dbReference type="EMBL" id="GBP64345.1"/>
    </source>
</evidence>
<reference evidence="1 2" key="1">
    <citation type="journal article" date="2019" name="Commun. Biol.">
        <title>The bagworm genome reveals a unique fibroin gene that provides high tensile strength.</title>
        <authorList>
            <person name="Kono N."/>
            <person name="Nakamura H."/>
            <person name="Ohtoshi R."/>
            <person name="Tomita M."/>
            <person name="Numata K."/>
            <person name="Arakawa K."/>
        </authorList>
    </citation>
    <scope>NUCLEOTIDE SEQUENCE [LARGE SCALE GENOMIC DNA]</scope>
</reference>
<evidence type="ECO:0000313" key="2">
    <source>
        <dbReference type="Proteomes" id="UP000299102"/>
    </source>
</evidence>
<dbReference type="Proteomes" id="UP000299102">
    <property type="component" value="Unassembled WGS sequence"/>
</dbReference>
<sequence length="142" mass="15583">MVITKDLKDGIRFTSAFVEIETVADTWIEVESGTGSRIKSGTRAMTESWRWTDIEDKTGMNISGDGIRMKSVTRIGIESETGSRSPSICTKYEGLHGIPMLTELPALTVWISHPHESAESLPGHLVIFIKFSIALNSNVVAC</sequence>
<accession>A0A4C1XQ67</accession>
<dbReference type="EMBL" id="BGZK01000895">
    <property type="protein sequence ID" value="GBP64345.1"/>
    <property type="molecule type" value="Genomic_DNA"/>
</dbReference>
<dbReference type="AlphaFoldDB" id="A0A4C1XQ67"/>